<evidence type="ECO:0000256" key="1">
    <source>
        <dbReference type="ARBA" id="ARBA00023015"/>
    </source>
</evidence>
<keyword evidence="2" id="KW-0238">DNA-binding</keyword>
<dbReference type="InterPro" id="IPR009057">
    <property type="entry name" value="Homeodomain-like_sf"/>
</dbReference>
<name>A0ABY4CSW6_9BACT</name>
<reference evidence="5 6" key="1">
    <citation type="submission" date="2022-03" db="EMBL/GenBank/DDBJ databases">
        <title>Hymenobactersp. isolated from the air.</title>
        <authorList>
            <person name="Won M."/>
            <person name="Kwon S.-W."/>
        </authorList>
    </citation>
    <scope>NUCLEOTIDE SEQUENCE [LARGE SCALE GENOMIC DNA]</scope>
    <source>
        <strain evidence="5 6">KACC 21982</strain>
    </source>
</reference>
<dbReference type="EMBL" id="CP094669">
    <property type="protein sequence ID" value="UOG73288.1"/>
    <property type="molecule type" value="Genomic_DNA"/>
</dbReference>
<sequence length="284" mass="31598">MKYDSEMYARPALVSSAALAWPGLRVERHQLDSVELPAHYHEQHLLLLHQGTAPVRSRRQQGGYVEEAVFQAGDAGLYPGGEYGAVTCSGPTDTIHLYLDNYYLENLARQGMDLTHFGLRDRYKFEDALLNQLGRQLLSAVGAPHALGQFYIEALTNALCCQLIEHHATYERRVAHGPQLPNSVLARIDAYLEAHADAAVTLDTMAELANLSVFHFARRFKQTTGASPYQYVISWKIKRAQQLLRADSLAIADISDALGFASPAHFSAAFKRSVGQSPREFQRS</sequence>
<dbReference type="SUPFAM" id="SSF46689">
    <property type="entry name" value="Homeodomain-like"/>
    <property type="match status" value="2"/>
</dbReference>
<dbReference type="InterPro" id="IPR018062">
    <property type="entry name" value="HTH_AraC-typ_CS"/>
</dbReference>
<dbReference type="SMART" id="SM00342">
    <property type="entry name" value="HTH_ARAC"/>
    <property type="match status" value="1"/>
</dbReference>
<dbReference type="InterPro" id="IPR050204">
    <property type="entry name" value="AraC_XylS_family_regulators"/>
</dbReference>
<evidence type="ECO:0000313" key="5">
    <source>
        <dbReference type="EMBL" id="UOG73288.1"/>
    </source>
</evidence>
<evidence type="ECO:0000256" key="2">
    <source>
        <dbReference type="ARBA" id="ARBA00023125"/>
    </source>
</evidence>
<keyword evidence="3" id="KW-0804">Transcription</keyword>
<dbReference type="PROSITE" id="PS00041">
    <property type="entry name" value="HTH_ARAC_FAMILY_1"/>
    <property type="match status" value="1"/>
</dbReference>
<dbReference type="Pfam" id="PF12833">
    <property type="entry name" value="HTH_18"/>
    <property type="match status" value="1"/>
</dbReference>
<dbReference type="RefSeq" id="WP_243795453.1">
    <property type="nucleotide sequence ID" value="NZ_CP094669.1"/>
</dbReference>
<protein>
    <submittedName>
        <fullName evidence="5">AraC family transcriptional regulator</fullName>
    </submittedName>
</protein>
<gene>
    <name evidence="5" type="ORF">MTX78_14270</name>
</gene>
<dbReference type="PANTHER" id="PTHR46796">
    <property type="entry name" value="HTH-TYPE TRANSCRIPTIONAL ACTIVATOR RHAS-RELATED"/>
    <property type="match status" value="1"/>
</dbReference>
<evidence type="ECO:0000313" key="6">
    <source>
        <dbReference type="Proteomes" id="UP000831113"/>
    </source>
</evidence>
<evidence type="ECO:0000256" key="3">
    <source>
        <dbReference type="ARBA" id="ARBA00023163"/>
    </source>
</evidence>
<dbReference type="Proteomes" id="UP000831113">
    <property type="component" value="Chromosome"/>
</dbReference>
<accession>A0ABY4CSW6</accession>
<feature type="domain" description="HTH araC/xylS-type" evidence="4">
    <location>
        <begin position="186"/>
        <end position="284"/>
    </location>
</feature>
<dbReference type="Gene3D" id="1.10.10.60">
    <property type="entry name" value="Homeodomain-like"/>
    <property type="match status" value="2"/>
</dbReference>
<keyword evidence="6" id="KW-1185">Reference proteome</keyword>
<organism evidence="5 6">
    <name type="scientific">Hymenobacter tibetensis</name>
    <dbReference type="NCBI Taxonomy" id="497967"/>
    <lineage>
        <taxon>Bacteria</taxon>
        <taxon>Pseudomonadati</taxon>
        <taxon>Bacteroidota</taxon>
        <taxon>Cytophagia</taxon>
        <taxon>Cytophagales</taxon>
        <taxon>Hymenobacteraceae</taxon>
        <taxon>Hymenobacter</taxon>
    </lineage>
</organism>
<dbReference type="PRINTS" id="PR00032">
    <property type="entry name" value="HTHARAC"/>
</dbReference>
<evidence type="ECO:0000259" key="4">
    <source>
        <dbReference type="PROSITE" id="PS01124"/>
    </source>
</evidence>
<dbReference type="InterPro" id="IPR020449">
    <property type="entry name" value="Tscrpt_reg_AraC-type_HTH"/>
</dbReference>
<dbReference type="InterPro" id="IPR018060">
    <property type="entry name" value="HTH_AraC"/>
</dbReference>
<dbReference type="PROSITE" id="PS01124">
    <property type="entry name" value="HTH_ARAC_FAMILY_2"/>
    <property type="match status" value="1"/>
</dbReference>
<keyword evidence="1" id="KW-0805">Transcription regulation</keyword>
<dbReference type="PANTHER" id="PTHR46796:SF6">
    <property type="entry name" value="ARAC SUBFAMILY"/>
    <property type="match status" value="1"/>
</dbReference>
<proteinExistence type="predicted"/>